<evidence type="ECO:0000256" key="3">
    <source>
        <dbReference type="ARBA" id="ARBA00022525"/>
    </source>
</evidence>
<gene>
    <name evidence="7" type="ORF">CCH79_00014142</name>
</gene>
<evidence type="ECO:0000256" key="2">
    <source>
        <dbReference type="ARBA" id="ARBA00005832"/>
    </source>
</evidence>
<dbReference type="EMBL" id="NHOQ01000064">
    <property type="protein sequence ID" value="PWA33367.1"/>
    <property type="molecule type" value="Genomic_DNA"/>
</dbReference>
<protein>
    <recommendedName>
        <fullName evidence="6">Opiodes neuropeptide domain-containing protein</fullName>
    </recommendedName>
</protein>
<evidence type="ECO:0000256" key="1">
    <source>
        <dbReference type="ARBA" id="ARBA00004613"/>
    </source>
</evidence>
<dbReference type="GO" id="GO:0005576">
    <property type="term" value="C:extracellular region"/>
    <property type="evidence" value="ECO:0007669"/>
    <property type="project" value="UniProtKB-SubCell"/>
</dbReference>
<dbReference type="InterPro" id="IPR013532">
    <property type="entry name" value="Opioid_neuropept"/>
</dbReference>
<dbReference type="InterPro" id="IPR001941">
    <property type="entry name" value="PMOC"/>
</dbReference>
<keyword evidence="3" id="KW-0964">Secreted</keyword>
<feature type="domain" description="Opiodes neuropeptide" evidence="6">
    <location>
        <begin position="63"/>
        <end position="93"/>
    </location>
</feature>
<comment type="caution">
    <text evidence="7">The sequence shown here is derived from an EMBL/GenBank/DDBJ whole genome shotgun (WGS) entry which is preliminary data.</text>
</comment>
<comment type="subcellular location">
    <subcellularLocation>
        <location evidence="1">Secreted</location>
    </subcellularLocation>
</comment>
<dbReference type="GO" id="GO:0005184">
    <property type="term" value="F:neuropeptide hormone activity"/>
    <property type="evidence" value="ECO:0007669"/>
    <property type="project" value="TreeGrafter"/>
</dbReference>
<evidence type="ECO:0000259" key="6">
    <source>
        <dbReference type="SMART" id="SM01365"/>
    </source>
</evidence>
<proteinExistence type="inferred from homology"/>
<evidence type="ECO:0000256" key="4">
    <source>
        <dbReference type="ARBA" id="ARBA00023205"/>
    </source>
</evidence>
<keyword evidence="5" id="KW-0732">Signal</keyword>
<name>A0A315WF50_GAMAF</name>
<feature type="non-terminal residue" evidence="7">
    <location>
        <position position="96"/>
    </location>
</feature>
<feature type="signal peptide" evidence="5">
    <location>
        <begin position="1"/>
        <end position="18"/>
    </location>
</feature>
<dbReference type="Pfam" id="PF08035">
    <property type="entry name" value="Op_neuropeptide"/>
    <property type="match status" value="1"/>
</dbReference>
<accession>A0A315WF50</accession>
<feature type="chain" id="PRO_5016310970" description="Opiodes neuropeptide domain-containing protein" evidence="5">
    <location>
        <begin position="19"/>
        <end position="96"/>
    </location>
</feature>
<evidence type="ECO:0000256" key="5">
    <source>
        <dbReference type="SAM" id="SignalP"/>
    </source>
</evidence>
<evidence type="ECO:0000313" key="8">
    <source>
        <dbReference type="Proteomes" id="UP000250572"/>
    </source>
</evidence>
<dbReference type="GO" id="GO:0007218">
    <property type="term" value="P:neuropeptide signaling pathway"/>
    <property type="evidence" value="ECO:0007669"/>
    <property type="project" value="UniProtKB-KW"/>
</dbReference>
<dbReference type="InterPro" id="IPR050878">
    <property type="entry name" value="POMC-derived_peptides"/>
</dbReference>
<keyword evidence="4" id="KW-0257">Endorphin</keyword>
<comment type="similarity">
    <text evidence="2">Belongs to the POMC family.</text>
</comment>
<dbReference type="PANTHER" id="PTHR11416:SF7">
    <property type="entry name" value="PRO-OPIOMELANOCORTIN"/>
    <property type="match status" value="1"/>
</dbReference>
<sequence>MNPVLLLVVAVTVGGARATLSRCWERMSCQELISESSMTHDKKDIPYKMKHFRWSGPVAGKRYGGFMKSWQEHSKRPLITLFRNVINKEGEEEKRA</sequence>
<dbReference type="PRINTS" id="PR00383">
    <property type="entry name" value="MELANOCORTIN"/>
</dbReference>
<organism evidence="7 8">
    <name type="scientific">Gambusia affinis</name>
    <name type="common">Western mosquitofish</name>
    <name type="synonym">Heterandria affinis</name>
    <dbReference type="NCBI Taxonomy" id="33528"/>
    <lineage>
        <taxon>Eukaryota</taxon>
        <taxon>Metazoa</taxon>
        <taxon>Chordata</taxon>
        <taxon>Craniata</taxon>
        <taxon>Vertebrata</taxon>
        <taxon>Euteleostomi</taxon>
        <taxon>Actinopterygii</taxon>
        <taxon>Neopterygii</taxon>
        <taxon>Teleostei</taxon>
        <taxon>Neoteleostei</taxon>
        <taxon>Acanthomorphata</taxon>
        <taxon>Ovalentaria</taxon>
        <taxon>Atherinomorphae</taxon>
        <taxon>Cyprinodontiformes</taxon>
        <taxon>Poeciliidae</taxon>
        <taxon>Poeciliinae</taxon>
        <taxon>Gambusia</taxon>
    </lineage>
</organism>
<reference evidence="7 8" key="1">
    <citation type="journal article" date="2018" name="G3 (Bethesda)">
        <title>A High-Quality Reference Genome for the Invasive Mosquitofish Gambusia affinis Using a Chicago Library.</title>
        <authorList>
            <person name="Hoffberg S.L."/>
            <person name="Troendle N.J."/>
            <person name="Glenn T.C."/>
            <person name="Mahmud O."/>
            <person name="Louha S."/>
            <person name="Chalopin D."/>
            <person name="Bennetzen J.L."/>
            <person name="Mauricio R."/>
        </authorList>
    </citation>
    <scope>NUCLEOTIDE SEQUENCE [LARGE SCALE GENOMIC DNA]</scope>
    <source>
        <strain evidence="7">NE01/NJP1002.9</strain>
        <tissue evidence="7">Muscle</tissue>
    </source>
</reference>
<dbReference type="PANTHER" id="PTHR11416">
    <property type="entry name" value="PRO-OPIOMELANOCORTIN"/>
    <property type="match status" value="1"/>
</dbReference>
<keyword evidence="8" id="KW-1185">Reference proteome</keyword>
<dbReference type="AlphaFoldDB" id="A0A315WF50"/>
<dbReference type="Proteomes" id="UP000250572">
    <property type="component" value="Unassembled WGS sequence"/>
</dbReference>
<evidence type="ECO:0000313" key="7">
    <source>
        <dbReference type="EMBL" id="PWA33367.1"/>
    </source>
</evidence>
<dbReference type="SMART" id="SM01365">
    <property type="entry name" value="Op_neuropeptide"/>
    <property type="match status" value="1"/>
</dbReference>